<dbReference type="RefSeq" id="WP_075249356.1">
    <property type="nucleotide sequence ID" value="NZ_MSGO01000032.1"/>
</dbReference>
<gene>
    <name evidence="1" type="ORF">BKH32_07335</name>
</gene>
<accession>A0A1Q8I0S6</accession>
<organism evidence="1 2">
    <name type="scientific">Actinomyces oris</name>
    <dbReference type="NCBI Taxonomy" id="544580"/>
    <lineage>
        <taxon>Bacteria</taxon>
        <taxon>Bacillati</taxon>
        <taxon>Actinomycetota</taxon>
        <taxon>Actinomycetes</taxon>
        <taxon>Actinomycetales</taxon>
        <taxon>Actinomycetaceae</taxon>
        <taxon>Actinomyces</taxon>
    </lineage>
</organism>
<dbReference type="AlphaFoldDB" id="A0A1Q8I0S6"/>
<dbReference type="Proteomes" id="UP000185736">
    <property type="component" value="Unassembled WGS sequence"/>
</dbReference>
<name>A0A1Q8I0S6_9ACTO</name>
<protein>
    <submittedName>
        <fullName evidence="1">Uncharacterized protein</fullName>
    </submittedName>
</protein>
<evidence type="ECO:0000313" key="2">
    <source>
        <dbReference type="Proteomes" id="UP000185736"/>
    </source>
</evidence>
<dbReference type="EMBL" id="MSGO01000032">
    <property type="protein sequence ID" value="OLL14688.1"/>
    <property type="molecule type" value="Genomic_DNA"/>
</dbReference>
<proteinExistence type="predicted"/>
<sequence>MDKTSRIEGLLARLAAHHGAARLSALCSTRTERRLVARAAADGLITLHPNHVAALKGADPRFILCRRIGGVITCAHAMKHYGLPLQSAPTTLHIAVPGNQGHIPDAIGRVVTHRLGDLILPAADAAPVAPVEQALICYLRCADELDALIALDAALRLGLTTRSQLESLLRGPRNHRSRTLVSRSLPDARSLLETIARYELEEAGYRPATAVFVPGVGEVDLVLTAHPHDLIPGLTPDTKALRADSHPALFIETDGYTFHSSHLDWEHDHLRDQAAITASHVPLRLTSRQVLQHSTVEIVAPIAMRMGITPIIHSRQGDGTLTS</sequence>
<evidence type="ECO:0000313" key="1">
    <source>
        <dbReference type="EMBL" id="OLL14688.1"/>
    </source>
</evidence>
<reference evidence="1 2" key="1">
    <citation type="submission" date="2016-12" db="EMBL/GenBank/DDBJ databases">
        <title>Genomic comparison of strains in the 'Actinomyces naeslundii' group.</title>
        <authorList>
            <person name="Mughal S.R."/>
            <person name="Do T."/>
            <person name="Gilbert S.C."/>
            <person name="Witherden E.A."/>
            <person name="Didelot X."/>
            <person name="Beighton D."/>
        </authorList>
    </citation>
    <scope>NUCLEOTIDE SEQUENCE [LARGE SCALE GENOMIC DNA]</scope>
    <source>
        <strain evidence="1 2">S64C</strain>
    </source>
</reference>
<comment type="caution">
    <text evidence="1">The sequence shown here is derived from an EMBL/GenBank/DDBJ whole genome shotgun (WGS) entry which is preliminary data.</text>
</comment>